<evidence type="ECO:0000313" key="3">
    <source>
        <dbReference type="Proteomes" id="UP000306825"/>
    </source>
</evidence>
<protein>
    <submittedName>
        <fullName evidence="2">FAD-dependent oxidoreductase</fullName>
    </submittedName>
</protein>
<organism evidence="2 3">
    <name type="scientific">Caminibacter mediatlanticus TB-2</name>
    <dbReference type="NCBI Taxonomy" id="391592"/>
    <lineage>
        <taxon>Bacteria</taxon>
        <taxon>Pseudomonadati</taxon>
        <taxon>Campylobacterota</taxon>
        <taxon>Epsilonproteobacteria</taxon>
        <taxon>Nautiliales</taxon>
        <taxon>Nautiliaceae</taxon>
        <taxon>Caminibacter</taxon>
    </lineage>
</organism>
<dbReference type="Gene3D" id="3.50.50.60">
    <property type="entry name" value="FAD/NAD(P)-binding domain"/>
    <property type="match status" value="1"/>
</dbReference>
<keyword evidence="3" id="KW-1185">Reference proteome</keyword>
<name>A0ABX5V8I1_9BACT</name>
<proteinExistence type="predicted"/>
<dbReference type="SUPFAM" id="SSF51905">
    <property type="entry name" value="FAD/NAD(P)-binding domain"/>
    <property type="match status" value="1"/>
</dbReference>
<dbReference type="EMBL" id="CP040463">
    <property type="protein sequence ID" value="QCT93682.1"/>
    <property type="molecule type" value="Genomic_DNA"/>
</dbReference>
<feature type="domain" description="FAD dependent oxidoreductase" evidence="1">
    <location>
        <begin position="2"/>
        <end position="80"/>
    </location>
</feature>
<sequence>MRVAVIGGGVAGSSVAFYLASLGVDITLFEKRGIVSGPPMCHLHAGGNLYREISDAQCIRLLKESIEFARLYKNAIDIRPTIIATPIDDEDAPKNYLNRLEKLKNEYKKLVEADPNNKVLGEVEDYYKVYYKEDLEKLKNKPIPNTPKTLDDWLIPFAKMTDLDKLKYPIFLVQEYGINVFRVSAIAEILLKRFNVKVKKAEVIEIKDKFEVIYTENKKIKKEKFDYVINSAGFESGKIDKSLGFKRKRFVEFKAAYVTKWNYDFPYLPEIIFHGKRGTPKGMAQFTPYNGGYIQLHGMTKDITLFENGLSKDEVSPKLDESFLEKINKGWDKKEAIERTKRAINHMSKFVPSFKNATPTSTPLFGAQQIPGNDPDLRAAEVSLEEDYARCEIVKANSIFAMADEIVIDMINKGYLNKEVYQNRDYLKFETKKEEVDKLAQKIAKKRGYPQEMGLLMYPQKNI</sequence>
<dbReference type="RefSeq" id="WP_138322695.1">
    <property type="nucleotide sequence ID" value="NZ_CP040463.1"/>
</dbReference>
<gene>
    <name evidence="2" type="ORF">FE773_00295</name>
</gene>
<evidence type="ECO:0000259" key="1">
    <source>
        <dbReference type="Pfam" id="PF01266"/>
    </source>
</evidence>
<accession>A0ABX5V8I1</accession>
<dbReference type="InterPro" id="IPR006076">
    <property type="entry name" value="FAD-dep_OxRdtase"/>
</dbReference>
<reference evidence="2 3" key="1">
    <citation type="submission" date="2019-05" db="EMBL/GenBank/DDBJ databases">
        <title>A comparative analysis of the Nautiliaceae.</title>
        <authorList>
            <person name="Grosche A."/>
            <person name="Smedile F."/>
            <person name="Vetriani C."/>
        </authorList>
    </citation>
    <scope>NUCLEOTIDE SEQUENCE [LARGE SCALE GENOMIC DNA]</scope>
    <source>
        <strain evidence="2 3">TB-2</strain>
    </source>
</reference>
<dbReference type="Pfam" id="PF01266">
    <property type="entry name" value="DAO"/>
    <property type="match status" value="1"/>
</dbReference>
<evidence type="ECO:0000313" key="2">
    <source>
        <dbReference type="EMBL" id="QCT93682.1"/>
    </source>
</evidence>
<dbReference type="Proteomes" id="UP000306825">
    <property type="component" value="Chromosome"/>
</dbReference>
<dbReference type="InterPro" id="IPR036188">
    <property type="entry name" value="FAD/NAD-bd_sf"/>
</dbReference>